<dbReference type="Gene3D" id="2.60.120.700">
    <property type="entry name" value="Peptidase G1"/>
    <property type="match status" value="1"/>
</dbReference>
<evidence type="ECO:0000256" key="1">
    <source>
        <dbReference type="SAM" id="SignalP"/>
    </source>
</evidence>
<dbReference type="PROSITE" id="PS51257">
    <property type="entry name" value="PROKAR_LIPOPROTEIN"/>
    <property type="match status" value="1"/>
</dbReference>
<dbReference type="SUPFAM" id="SSF49899">
    <property type="entry name" value="Concanavalin A-like lectins/glucanases"/>
    <property type="match status" value="1"/>
</dbReference>
<dbReference type="EMBL" id="JAVREH010000074">
    <property type="protein sequence ID" value="MDT0264165.1"/>
    <property type="molecule type" value="Genomic_DNA"/>
</dbReference>
<name>A0ABU2JGP9_9ACTN</name>
<dbReference type="PANTHER" id="PTHR37536:SF1">
    <property type="entry name" value="ASPERGILLOPEPSIN, PUTAITVE (AFU_ORTHOLOGUE AFUA_7G01200)"/>
    <property type="match status" value="1"/>
</dbReference>
<comment type="caution">
    <text evidence="2">The sequence shown here is derived from an EMBL/GenBank/DDBJ whole genome shotgun (WGS) entry which is preliminary data.</text>
</comment>
<dbReference type="InterPro" id="IPR000250">
    <property type="entry name" value="Peptidase_G1"/>
</dbReference>
<dbReference type="Pfam" id="PF01828">
    <property type="entry name" value="Peptidase_A4"/>
    <property type="match status" value="1"/>
</dbReference>
<sequence>MFARLVITVTAVAACSVGLAAPAIAAPSGSQPTVIAHVDQCGGAVTVRHPAHGTLTAQQAGMPKGANLFAKAARMHATWLTDVPCRAVRNRNPRPTASPTPTTAVLPASGNWSGYVALTTAPTYAQMEWHVPSVKSNDQAAYSSIWPGIGGYSGTGKLIQDGTEQDVTAGGAQTDYFWFEIVPGESEQEVTNLTPRIGDDVATDISWASGTATFAMCDYTRGGCVTGSQSSTAPGNSAEWIVERTQINGQLPQLADFGSVNITNAGYDETHLGNVEYTIANGGQSLTMEGSSGDVLAAPGGVSGGTTFTDYWHHYS</sequence>
<dbReference type="InterPro" id="IPR038656">
    <property type="entry name" value="Peptidase_G1_sf"/>
</dbReference>
<accession>A0ABU2JGP9</accession>
<feature type="chain" id="PRO_5047415145" evidence="1">
    <location>
        <begin position="26"/>
        <end position="316"/>
    </location>
</feature>
<dbReference type="RefSeq" id="WP_311425307.1">
    <property type="nucleotide sequence ID" value="NZ_JAVREH010000074.1"/>
</dbReference>
<dbReference type="CDD" id="cd13426">
    <property type="entry name" value="Peptidase_G1"/>
    <property type="match status" value="1"/>
</dbReference>
<dbReference type="PANTHER" id="PTHR37536">
    <property type="entry name" value="PUTATIVE (AFU_ORTHOLOGUE AFUA_3G02970)-RELATED"/>
    <property type="match status" value="1"/>
</dbReference>
<proteinExistence type="predicted"/>
<dbReference type="InterPro" id="IPR013320">
    <property type="entry name" value="ConA-like_dom_sf"/>
</dbReference>
<reference evidence="3" key="1">
    <citation type="submission" date="2023-07" db="EMBL/GenBank/DDBJ databases">
        <title>30 novel species of actinomycetes from the DSMZ collection.</title>
        <authorList>
            <person name="Nouioui I."/>
        </authorList>
    </citation>
    <scope>NUCLEOTIDE SEQUENCE [LARGE SCALE GENOMIC DNA]</scope>
    <source>
        <strain evidence="3">DSM 44399</strain>
    </source>
</reference>
<organism evidence="2 3">
    <name type="scientific">Jatrophihabitans lederbergiae</name>
    <dbReference type="NCBI Taxonomy" id="3075547"/>
    <lineage>
        <taxon>Bacteria</taxon>
        <taxon>Bacillati</taxon>
        <taxon>Actinomycetota</taxon>
        <taxon>Actinomycetes</taxon>
        <taxon>Jatrophihabitantales</taxon>
        <taxon>Jatrophihabitantaceae</taxon>
        <taxon>Jatrophihabitans</taxon>
    </lineage>
</organism>
<evidence type="ECO:0000313" key="2">
    <source>
        <dbReference type="EMBL" id="MDT0264165.1"/>
    </source>
</evidence>
<dbReference type="Proteomes" id="UP001183176">
    <property type="component" value="Unassembled WGS sequence"/>
</dbReference>
<keyword evidence="1" id="KW-0732">Signal</keyword>
<evidence type="ECO:0000313" key="3">
    <source>
        <dbReference type="Proteomes" id="UP001183176"/>
    </source>
</evidence>
<gene>
    <name evidence="2" type="ORF">RM423_22605</name>
</gene>
<protein>
    <submittedName>
        <fullName evidence="2">G1 family glutamic endopeptidase</fullName>
    </submittedName>
</protein>
<keyword evidence="3" id="KW-1185">Reference proteome</keyword>
<feature type="signal peptide" evidence="1">
    <location>
        <begin position="1"/>
        <end position="25"/>
    </location>
</feature>